<feature type="non-terminal residue" evidence="2">
    <location>
        <position position="1"/>
    </location>
</feature>
<dbReference type="InterPro" id="IPR001747">
    <property type="entry name" value="Vitellogenin_N"/>
</dbReference>
<keyword evidence="3" id="KW-1185">Reference proteome</keyword>
<dbReference type="AlphaFoldDB" id="A0AAV2PM65"/>
<dbReference type="EMBL" id="CAXKWB010000407">
    <property type="protein sequence ID" value="CAL4060732.1"/>
    <property type="molecule type" value="Genomic_DNA"/>
</dbReference>
<name>A0AAV2PM65_MEGNR</name>
<evidence type="ECO:0000259" key="1">
    <source>
        <dbReference type="Pfam" id="PF01347"/>
    </source>
</evidence>
<comment type="caution">
    <text evidence="2">The sequence shown here is derived from an EMBL/GenBank/DDBJ whole genome shotgun (WGS) entry which is preliminary data.</text>
</comment>
<feature type="non-terminal residue" evidence="2">
    <location>
        <position position="135"/>
    </location>
</feature>
<proteinExistence type="predicted"/>
<dbReference type="InterPro" id="IPR011030">
    <property type="entry name" value="Lipovitellin_superhlx_dom"/>
</dbReference>
<dbReference type="Pfam" id="PF01347">
    <property type="entry name" value="Vitellogenin_N"/>
    <property type="match status" value="1"/>
</dbReference>
<accession>A0AAV2PM65</accession>
<evidence type="ECO:0000313" key="3">
    <source>
        <dbReference type="Proteomes" id="UP001497623"/>
    </source>
</evidence>
<gene>
    <name evidence="2" type="ORF">MNOR_LOCUS1531</name>
</gene>
<evidence type="ECO:0000313" key="2">
    <source>
        <dbReference type="EMBL" id="CAL4060732.1"/>
    </source>
</evidence>
<reference evidence="2 3" key="1">
    <citation type="submission" date="2024-05" db="EMBL/GenBank/DDBJ databases">
        <authorList>
            <person name="Wallberg A."/>
        </authorList>
    </citation>
    <scope>NUCLEOTIDE SEQUENCE [LARGE SCALE GENOMIC DNA]</scope>
</reference>
<dbReference type="Gene3D" id="1.25.10.20">
    <property type="entry name" value="Vitellinogen, superhelical"/>
    <property type="match status" value="1"/>
</dbReference>
<dbReference type="GO" id="GO:0005319">
    <property type="term" value="F:lipid transporter activity"/>
    <property type="evidence" value="ECO:0007669"/>
    <property type="project" value="InterPro"/>
</dbReference>
<feature type="domain" description="Vitellogenin" evidence="1">
    <location>
        <begin position="2"/>
        <end position="135"/>
    </location>
</feature>
<sequence length="135" mass="14548">DYCSRTAPVQEILNVLSAKLDTQCTPDFSNVETTQVLTTLKSVGNIGKTTTSLFDSVMKCALTEGIETNVQVASTLSLKGVTCMEPVTNGLKSVVLDTTMNTEVRIGSYLAAIHCFNAGDLQEVFDKMSSETNEQ</sequence>
<organism evidence="2 3">
    <name type="scientific">Meganyctiphanes norvegica</name>
    <name type="common">Northern krill</name>
    <name type="synonym">Thysanopoda norvegica</name>
    <dbReference type="NCBI Taxonomy" id="48144"/>
    <lineage>
        <taxon>Eukaryota</taxon>
        <taxon>Metazoa</taxon>
        <taxon>Ecdysozoa</taxon>
        <taxon>Arthropoda</taxon>
        <taxon>Crustacea</taxon>
        <taxon>Multicrustacea</taxon>
        <taxon>Malacostraca</taxon>
        <taxon>Eumalacostraca</taxon>
        <taxon>Eucarida</taxon>
        <taxon>Euphausiacea</taxon>
        <taxon>Euphausiidae</taxon>
        <taxon>Meganyctiphanes</taxon>
    </lineage>
</organism>
<protein>
    <recommendedName>
        <fullName evidence="1">Vitellogenin domain-containing protein</fullName>
    </recommendedName>
</protein>
<dbReference type="SUPFAM" id="SSF48431">
    <property type="entry name" value="Lipovitellin-phosvitin complex, superhelical domain"/>
    <property type="match status" value="1"/>
</dbReference>
<dbReference type="Proteomes" id="UP001497623">
    <property type="component" value="Unassembled WGS sequence"/>
</dbReference>